<accession>A0A010R2Q9</accession>
<organism evidence="1 2">
    <name type="scientific">Colletotrichum fioriniae PJ7</name>
    <dbReference type="NCBI Taxonomy" id="1445577"/>
    <lineage>
        <taxon>Eukaryota</taxon>
        <taxon>Fungi</taxon>
        <taxon>Dikarya</taxon>
        <taxon>Ascomycota</taxon>
        <taxon>Pezizomycotina</taxon>
        <taxon>Sordariomycetes</taxon>
        <taxon>Hypocreomycetidae</taxon>
        <taxon>Glomerellales</taxon>
        <taxon>Glomerellaceae</taxon>
        <taxon>Colletotrichum</taxon>
        <taxon>Colletotrichum acutatum species complex</taxon>
    </lineage>
</organism>
<proteinExistence type="predicted"/>
<sequence>MELLSFTALAAVLAAVKDSGIDEDKISRKAWQRIFVHAKWQNDLDKAWGGRHRERLDNIAFRASNI</sequence>
<comment type="caution">
    <text evidence="1">The sequence shown here is derived from an EMBL/GenBank/DDBJ whole genome shotgun (WGS) entry which is preliminary data.</text>
</comment>
<dbReference type="EMBL" id="JARH01000266">
    <property type="protein sequence ID" value="EXF83025.1"/>
    <property type="molecule type" value="Genomic_DNA"/>
</dbReference>
<name>A0A010R2Q9_9PEZI</name>
<dbReference type="AlphaFoldDB" id="A0A010R2Q9"/>
<evidence type="ECO:0000313" key="2">
    <source>
        <dbReference type="Proteomes" id="UP000020467"/>
    </source>
</evidence>
<dbReference type="Proteomes" id="UP000020467">
    <property type="component" value="Unassembled WGS sequence"/>
</dbReference>
<gene>
    <name evidence="1" type="ORF">CFIO01_12070</name>
</gene>
<keyword evidence="2" id="KW-1185">Reference proteome</keyword>
<reference evidence="1 2" key="1">
    <citation type="submission" date="2014-02" db="EMBL/GenBank/DDBJ databases">
        <title>The genome sequence of Colletotrichum fioriniae PJ7.</title>
        <authorList>
            <person name="Baroncelli R."/>
            <person name="Thon M.R."/>
        </authorList>
    </citation>
    <scope>NUCLEOTIDE SEQUENCE [LARGE SCALE GENOMIC DNA]</scope>
    <source>
        <strain evidence="1 2">PJ7</strain>
    </source>
</reference>
<evidence type="ECO:0000313" key="1">
    <source>
        <dbReference type="EMBL" id="EXF83025.1"/>
    </source>
</evidence>
<dbReference type="HOGENOM" id="CLU_2831048_0_0_1"/>
<dbReference type="KEGG" id="cfj:CFIO01_12070"/>
<protein>
    <submittedName>
        <fullName evidence="1">Uncharacterized protein</fullName>
    </submittedName>
</protein>